<dbReference type="InterPro" id="IPR016039">
    <property type="entry name" value="Thiolase-like"/>
</dbReference>
<keyword evidence="4" id="KW-0576">Peroxisome</keyword>
<gene>
    <name evidence="9" type="ORF">CDV56_105516</name>
</gene>
<keyword evidence="10" id="KW-1185">Reference proteome</keyword>
<comment type="subcellular location">
    <subcellularLocation>
        <location evidence="1">Peroxisome</location>
    </subcellularLocation>
</comment>
<dbReference type="FunFam" id="3.90.226.10:FF:000074">
    <property type="entry name" value="Enoyl-CoA hydratase (AFU_orthologue AFUA_2G10650)"/>
    <property type="match status" value="1"/>
</dbReference>
<name>A0A397H3Z2_ASPTH</name>
<evidence type="ECO:0000256" key="3">
    <source>
        <dbReference type="ARBA" id="ARBA00005254"/>
    </source>
</evidence>
<dbReference type="Pfam" id="PF18313">
    <property type="entry name" value="TLP1_add_C"/>
    <property type="match status" value="1"/>
</dbReference>
<evidence type="ECO:0000256" key="1">
    <source>
        <dbReference type="ARBA" id="ARBA00004275"/>
    </source>
</evidence>
<dbReference type="AlphaFoldDB" id="A0A397H3Z2"/>
<dbReference type="OrthoDB" id="435240at2759"/>
<dbReference type="Gene3D" id="2.40.50.840">
    <property type="match status" value="1"/>
</dbReference>
<comment type="caution">
    <text evidence="9">The sequence shown here is derived from an EMBL/GenBank/DDBJ whole genome shotgun (WGS) entry which is preliminary data.</text>
</comment>
<keyword evidence="6" id="KW-0456">Lyase</keyword>
<evidence type="ECO:0000259" key="8">
    <source>
        <dbReference type="Pfam" id="PF18313"/>
    </source>
</evidence>
<evidence type="ECO:0000256" key="7">
    <source>
        <dbReference type="RuleBase" id="RU003707"/>
    </source>
</evidence>
<dbReference type="GO" id="GO:0005739">
    <property type="term" value="C:mitochondrion"/>
    <property type="evidence" value="ECO:0007669"/>
    <property type="project" value="TreeGrafter"/>
</dbReference>
<dbReference type="PANTHER" id="PTHR11941:SF68">
    <property type="entry name" value="CARNITINYL-COA DEHYDRATASE"/>
    <property type="match status" value="1"/>
</dbReference>
<dbReference type="SUPFAM" id="SSF53901">
    <property type="entry name" value="Thiolase-like"/>
    <property type="match status" value="1"/>
</dbReference>
<dbReference type="GO" id="GO:0016853">
    <property type="term" value="F:isomerase activity"/>
    <property type="evidence" value="ECO:0007669"/>
    <property type="project" value="UniProtKB-KW"/>
</dbReference>
<evidence type="ECO:0000313" key="9">
    <source>
        <dbReference type="EMBL" id="RHZ56588.1"/>
    </source>
</evidence>
<dbReference type="PROSITE" id="PS00166">
    <property type="entry name" value="ENOYL_COA_HYDRATASE"/>
    <property type="match status" value="1"/>
</dbReference>
<evidence type="ECO:0000256" key="2">
    <source>
        <dbReference type="ARBA" id="ARBA00004924"/>
    </source>
</evidence>
<protein>
    <recommendedName>
        <fullName evidence="8">Thiolase-like protein type 1 additional C-terminal domain-containing protein</fullName>
    </recommendedName>
</protein>
<sequence length="824" mass="89380">MTQSFESPPPTTKHYLLSFPRPKVLLVTINREKHRNSLPSDAHWEAHAVFTWFDHEPLLLVAVVTGAGDKAFCAGQDLIERNSNKGRELDTAQQALSNHPPTGFMGISQRKGKKPILAAVNGFALGGGFEICLNCDIIVASPTAQFGLPEAAVGLYAAAGGLPRLVRICGMPLASELALTCRRLSAQEALDFGLINKISNAPGTVVEECLAMAERITGLSPDAIIITRQGLREAWENSSVQQATSKIREEYVHRLLEGENFKIGVGAFARKATPEWVPSKLSKMIPVIIGVGDVRNRSTKVEDAKEPAQLMLEAIKIALSDSQCPSATSQKLRTSIDSVSVVQTWTWPYADLPGLLAEKLGATPTYKHCSEHGGNQPGRLVDEAALRVASGKSSVAVVTGGEALASLALCVKAQKLPPPGWTKPAIPVEKVFAPSADRFSKDGPDGIHSFGLPIHIYPLYENGFRAYRRQSLKDNHDESARLYEQFSQVAVQHPYAWNFGSQAETSTSIGTVSPRNRMICSPYPLLMNAFNTVNLAAACVITTREFAIELGIPRHRWIYPLGGAGSTDAAEFWKRPNYYSSPAIAKSLDVCLTSSGLTPKDIDLFDFYSCFPIVPKLACHHLGLPLVNSPEPITLLGGLTSFGGAGNNYSMHAITEMVRQLRQGKGRHGLILANGGILTYQHALCLSTGPRGDGSYPDNREDPRLAATERVPPLSAVADGEAIIEVCEWYHRLAESGLTLCDYFQILAYTVEFGRDGRPFRGCIIGQLVSNGHRFVANHGDTAALVTLSSSTEEQVGKKGYVVSTDVGNGRRRNMFFFGPKPLL</sequence>
<comment type="pathway">
    <text evidence="2">Siderophore biosynthesis.</text>
</comment>
<dbReference type="InterPro" id="IPR029045">
    <property type="entry name" value="ClpP/crotonase-like_dom_sf"/>
</dbReference>
<dbReference type="VEuPathDB" id="FungiDB:CDV56_105516"/>
<dbReference type="GO" id="GO:0005777">
    <property type="term" value="C:peroxisome"/>
    <property type="evidence" value="ECO:0007669"/>
    <property type="project" value="UniProtKB-SubCell"/>
</dbReference>
<dbReference type="InterPro" id="IPR018376">
    <property type="entry name" value="Enoyl-CoA_hyd/isom_CS"/>
</dbReference>
<comment type="similarity">
    <text evidence="3 7">Belongs to the enoyl-CoA hydratase/isomerase family.</text>
</comment>
<feature type="domain" description="Thiolase-like protein type 1 additional C-terminal" evidence="8">
    <location>
        <begin position="748"/>
        <end position="804"/>
    </location>
</feature>
<reference evidence="9" key="1">
    <citation type="submission" date="2018-08" db="EMBL/GenBank/DDBJ databases">
        <title>Draft genome sequence of azole-resistant Aspergillus thermomutatus (Neosartorya pseudofischeri) strain HMR AF 39, isolated from a human nasal aspirate.</title>
        <authorList>
            <person name="Parent-Michaud M."/>
            <person name="Dufresne P.J."/>
            <person name="Fournier E."/>
            <person name="Martineau C."/>
            <person name="Moreira S."/>
            <person name="Perkins V."/>
            <person name="De Repentigny L."/>
            <person name="Dufresne S.F."/>
        </authorList>
    </citation>
    <scope>NUCLEOTIDE SEQUENCE [LARGE SCALE GENOMIC DNA]</scope>
    <source>
        <strain evidence="9">HMR AF 39</strain>
    </source>
</reference>
<dbReference type="GO" id="GO:0016746">
    <property type="term" value="F:acyltransferase activity"/>
    <property type="evidence" value="ECO:0007669"/>
    <property type="project" value="InterPro"/>
</dbReference>
<dbReference type="InterPro" id="IPR001753">
    <property type="entry name" value="Enoyl-CoA_hydra/iso"/>
</dbReference>
<keyword evidence="5" id="KW-0413">Isomerase</keyword>
<dbReference type="GO" id="GO:0016829">
    <property type="term" value="F:lyase activity"/>
    <property type="evidence" value="ECO:0007669"/>
    <property type="project" value="UniProtKB-KW"/>
</dbReference>
<evidence type="ECO:0000256" key="6">
    <source>
        <dbReference type="ARBA" id="ARBA00023239"/>
    </source>
</evidence>
<proteinExistence type="inferred from homology"/>
<dbReference type="Proteomes" id="UP000215305">
    <property type="component" value="Unassembled WGS sequence"/>
</dbReference>
<dbReference type="SUPFAM" id="SSF52096">
    <property type="entry name" value="ClpP/crotonase"/>
    <property type="match status" value="1"/>
</dbReference>
<dbReference type="RefSeq" id="XP_026614758.1">
    <property type="nucleotide sequence ID" value="XM_026759135.1"/>
</dbReference>
<dbReference type="Pfam" id="PF00378">
    <property type="entry name" value="ECH_1"/>
    <property type="match status" value="1"/>
</dbReference>
<dbReference type="PANTHER" id="PTHR11941">
    <property type="entry name" value="ENOYL-COA HYDRATASE-RELATED"/>
    <property type="match status" value="1"/>
</dbReference>
<evidence type="ECO:0000256" key="5">
    <source>
        <dbReference type="ARBA" id="ARBA00023235"/>
    </source>
</evidence>
<dbReference type="GeneID" id="38127490"/>
<accession>A0A397H3Z2</accession>
<dbReference type="InterPro" id="IPR040771">
    <property type="entry name" value="TLP1_add_C"/>
</dbReference>
<dbReference type="STRING" id="41047.A0A397H3Z2"/>
<evidence type="ECO:0000313" key="10">
    <source>
        <dbReference type="Proteomes" id="UP000215305"/>
    </source>
</evidence>
<dbReference type="CDD" id="cd06558">
    <property type="entry name" value="crotonase-like"/>
    <property type="match status" value="1"/>
</dbReference>
<dbReference type="EMBL" id="NKHU02000087">
    <property type="protein sequence ID" value="RHZ56588.1"/>
    <property type="molecule type" value="Genomic_DNA"/>
</dbReference>
<dbReference type="Gene3D" id="3.90.226.10">
    <property type="entry name" value="2-enoyl-CoA Hydratase, Chain A, domain 1"/>
    <property type="match status" value="1"/>
</dbReference>
<dbReference type="Gene3D" id="3.40.47.10">
    <property type="match status" value="1"/>
</dbReference>
<evidence type="ECO:0000256" key="4">
    <source>
        <dbReference type="ARBA" id="ARBA00023140"/>
    </source>
</evidence>
<organism evidence="9 10">
    <name type="scientific">Aspergillus thermomutatus</name>
    <name type="common">Neosartorya pseudofischeri</name>
    <dbReference type="NCBI Taxonomy" id="41047"/>
    <lineage>
        <taxon>Eukaryota</taxon>
        <taxon>Fungi</taxon>
        <taxon>Dikarya</taxon>
        <taxon>Ascomycota</taxon>
        <taxon>Pezizomycotina</taxon>
        <taxon>Eurotiomycetes</taxon>
        <taxon>Eurotiomycetidae</taxon>
        <taxon>Eurotiales</taxon>
        <taxon>Aspergillaceae</taxon>
        <taxon>Aspergillus</taxon>
        <taxon>Aspergillus subgen. Fumigati</taxon>
    </lineage>
</organism>
<dbReference type="GO" id="GO:0006635">
    <property type="term" value="P:fatty acid beta-oxidation"/>
    <property type="evidence" value="ECO:0007669"/>
    <property type="project" value="TreeGrafter"/>
</dbReference>